<dbReference type="GO" id="GO:0005815">
    <property type="term" value="C:microtubule organizing center"/>
    <property type="evidence" value="ECO:0007669"/>
    <property type="project" value="TreeGrafter"/>
</dbReference>
<keyword evidence="17" id="KW-1185">Reference proteome</keyword>
<evidence type="ECO:0000256" key="13">
    <source>
        <dbReference type="PROSITE-ProRule" id="PRU00103"/>
    </source>
</evidence>
<dbReference type="InterPro" id="IPR016024">
    <property type="entry name" value="ARM-type_fold"/>
</dbReference>
<feature type="domain" description="TOG" evidence="15">
    <location>
        <begin position="376"/>
        <end position="623"/>
    </location>
</feature>
<dbReference type="GO" id="GO:0005876">
    <property type="term" value="C:spindle microtubule"/>
    <property type="evidence" value="ECO:0007669"/>
    <property type="project" value="TreeGrafter"/>
</dbReference>
<dbReference type="SMART" id="SM01349">
    <property type="entry name" value="TOG"/>
    <property type="match status" value="2"/>
</dbReference>
<keyword evidence="9" id="KW-0498">Mitosis</keyword>
<evidence type="ECO:0000256" key="7">
    <source>
        <dbReference type="ARBA" id="ARBA00022701"/>
    </source>
</evidence>
<dbReference type="OrthoDB" id="46159at2759"/>
<feature type="region of interest" description="Disordered" evidence="14">
    <location>
        <begin position="912"/>
        <end position="1112"/>
    </location>
</feature>
<keyword evidence="7" id="KW-0493">Microtubule</keyword>
<evidence type="ECO:0000256" key="6">
    <source>
        <dbReference type="ARBA" id="ARBA00022618"/>
    </source>
</evidence>
<keyword evidence="10" id="KW-0206">Cytoskeleton</keyword>
<dbReference type="Proteomes" id="UP000184383">
    <property type="component" value="Unassembled WGS sequence"/>
</dbReference>
<feature type="region of interest" description="Disordered" evidence="14">
    <location>
        <begin position="852"/>
        <end position="898"/>
    </location>
</feature>
<feature type="repeat" description="HEAT" evidence="13">
    <location>
        <begin position="149"/>
        <end position="183"/>
    </location>
</feature>
<dbReference type="GO" id="GO:0060172">
    <property type="term" value="P:astral microtubule depolymerization"/>
    <property type="evidence" value="ECO:0007669"/>
    <property type="project" value="TreeGrafter"/>
</dbReference>
<dbReference type="SUPFAM" id="SSF48371">
    <property type="entry name" value="ARM repeat"/>
    <property type="match status" value="1"/>
</dbReference>
<feature type="region of interest" description="Disordered" evidence="14">
    <location>
        <begin position="284"/>
        <end position="365"/>
    </location>
</feature>
<dbReference type="GO" id="GO:1902903">
    <property type="term" value="P:regulation of supramolecular fiber organization"/>
    <property type="evidence" value="ECO:0007669"/>
    <property type="project" value="UniProtKB-ARBA"/>
</dbReference>
<evidence type="ECO:0000256" key="3">
    <source>
        <dbReference type="ARBA" id="ARBA00009549"/>
    </source>
</evidence>
<dbReference type="EMBL" id="KV878212">
    <property type="protein sequence ID" value="OJJ35224.1"/>
    <property type="molecule type" value="Genomic_DNA"/>
</dbReference>
<dbReference type="RefSeq" id="XP_040688900.1">
    <property type="nucleotide sequence ID" value="XM_040837576.1"/>
</dbReference>
<keyword evidence="9" id="KW-0131">Cell cycle</keyword>
<name>A0A1L9RJZ7_ASPWE</name>
<feature type="compositionally biased region" description="Basic and acidic residues" evidence="14">
    <location>
        <begin position="1059"/>
        <end position="1077"/>
    </location>
</feature>
<evidence type="ECO:0000313" key="17">
    <source>
        <dbReference type="Proteomes" id="UP000184383"/>
    </source>
</evidence>
<dbReference type="InterPro" id="IPR034085">
    <property type="entry name" value="TOG"/>
</dbReference>
<dbReference type="GO" id="GO:0031110">
    <property type="term" value="P:regulation of microtubule polymerization or depolymerization"/>
    <property type="evidence" value="ECO:0007669"/>
    <property type="project" value="UniProtKB-ARBA"/>
</dbReference>
<keyword evidence="5" id="KW-0963">Cytoplasm</keyword>
<dbReference type="PROSITE" id="PS50077">
    <property type="entry name" value="HEAT_REPEAT"/>
    <property type="match status" value="1"/>
</dbReference>
<protein>
    <recommendedName>
        <fullName evidence="15">TOG domain-containing protein</fullName>
    </recommendedName>
</protein>
<evidence type="ECO:0000259" key="15">
    <source>
        <dbReference type="SMART" id="SM01349"/>
    </source>
</evidence>
<dbReference type="GO" id="GO:0008017">
    <property type="term" value="F:microtubule binding"/>
    <property type="evidence" value="ECO:0007669"/>
    <property type="project" value="TreeGrafter"/>
</dbReference>
<proteinExistence type="inferred from homology"/>
<comment type="subcellular location">
    <subcellularLocation>
        <location evidence="2">Cytoplasm</location>
        <location evidence="2">Cytoskeleton</location>
        <location evidence="2">Spindle</location>
    </subcellularLocation>
    <subcellularLocation>
        <location evidence="1">Nucleus</location>
    </subcellularLocation>
</comment>
<evidence type="ECO:0000256" key="2">
    <source>
        <dbReference type="ARBA" id="ARBA00004186"/>
    </source>
</evidence>
<keyword evidence="11" id="KW-0539">Nucleus</keyword>
<organism evidence="16 17">
    <name type="scientific">Aspergillus wentii DTO 134E9</name>
    <dbReference type="NCBI Taxonomy" id="1073089"/>
    <lineage>
        <taxon>Eukaryota</taxon>
        <taxon>Fungi</taxon>
        <taxon>Dikarya</taxon>
        <taxon>Ascomycota</taxon>
        <taxon>Pezizomycotina</taxon>
        <taxon>Eurotiomycetes</taxon>
        <taxon>Eurotiomycetidae</taxon>
        <taxon>Eurotiales</taxon>
        <taxon>Aspergillaceae</taxon>
        <taxon>Aspergillus</taxon>
        <taxon>Aspergillus subgen. Cremei</taxon>
    </lineage>
</organism>
<comment type="similarity">
    <text evidence="3">Belongs to the CLASP family.</text>
</comment>
<dbReference type="GO" id="GO:0090307">
    <property type="term" value="P:mitotic spindle assembly"/>
    <property type="evidence" value="ECO:0007669"/>
    <property type="project" value="TreeGrafter"/>
</dbReference>
<feature type="compositionally biased region" description="Polar residues" evidence="14">
    <location>
        <begin position="791"/>
        <end position="802"/>
    </location>
</feature>
<dbReference type="InterPro" id="IPR024395">
    <property type="entry name" value="CLASP_N_dom"/>
</dbReference>
<comment type="function">
    <text evidence="12">Microtubule binding protein that promotes the stabilization of dynamic microtubules. Required for mitotic spindle formation.</text>
</comment>
<evidence type="ECO:0000256" key="10">
    <source>
        <dbReference type="ARBA" id="ARBA00023212"/>
    </source>
</evidence>
<feature type="compositionally biased region" description="Basic and acidic residues" evidence="14">
    <location>
        <begin position="773"/>
        <end position="786"/>
    </location>
</feature>
<dbReference type="Gene3D" id="1.25.10.10">
    <property type="entry name" value="Leucine-rich Repeat Variant"/>
    <property type="match status" value="3"/>
</dbReference>
<feature type="compositionally biased region" description="Basic and acidic residues" evidence="14">
    <location>
        <begin position="316"/>
        <end position="329"/>
    </location>
</feature>
<dbReference type="VEuPathDB" id="FungiDB:ASPWEDRAFT_51357"/>
<dbReference type="GO" id="GO:1990023">
    <property type="term" value="C:mitotic spindle midzone"/>
    <property type="evidence" value="ECO:0007669"/>
    <property type="project" value="TreeGrafter"/>
</dbReference>
<evidence type="ECO:0000256" key="9">
    <source>
        <dbReference type="ARBA" id="ARBA00022776"/>
    </source>
</evidence>
<evidence type="ECO:0000256" key="8">
    <source>
        <dbReference type="ARBA" id="ARBA00022737"/>
    </source>
</evidence>
<reference evidence="17" key="1">
    <citation type="journal article" date="2017" name="Genome Biol.">
        <title>Comparative genomics reveals high biological diversity and specific adaptations in the industrially and medically important fungal genus Aspergillus.</title>
        <authorList>
            <person name="de Vries R.P."/>
            <person name="Riley R."/>
            <person name="Wiebenga A."/>
            <person name="Aguilar-Osorio G."/>
            <person name="Amillis S."/>
            <person name="Uchima C.A."/>
            <person name="Anderluh G."/>
            <person name="Asadollahi M."/>
            <person name="Askin M."/>
            <person name="Barry K."/>
            <person name="Battaglia E."/>
            <person name="Bayram O."/>
            <person name="Benocci T."/>
            <person name="Braus-Stromeyer S.A."/>
            <person name="Caldana C."/>
            <person name="Canovas D."/>
            <person name="Cerqueira G.C."/>
            <person name="Chen F."/>
            <person name="Chen W."/>
            <person name="Choi C."/>
            <person name="Clum A."/>
            <person name="Dos Santos R.A."/>
            <person name="Damasio A.R."/>
            <person name="Diallinas G."/>
            <person name="Emri T."/>
            <person name="Fekete E."/>
            <person name="Flipphi M."/>
            <person name="Freyberg S."/>
            <person name="Gallo A."/>
            <person name="Gournas C."/>
            <person name="Habgood R."/>
            <person name="Hainaut M."/>
            <person name="Harispe M.L."/>
            <person name="Henrissat B."/>
            <person name="Hilden K.S."/>
            <person name="Hope R."/>
            <person name="Hossain A."/>
            <person name="Karabika E."/>
            <person name="Karaffa L."/>
            <person name="Karanyi Z."/>
            <person name="Krasevec N."/>
            <person name="Kuo A."/>
            <person name="Kusch H."/>
            <person name="LaButti K."/>
            <person name="Lagendijk E.L."/>
            <person name="Lapidus A."/>
            <person name="Levasseur A."/>
            <person name="Lindquist E."/>
            <person name="Lipzen A."/>
            <person name="Logrieco A.F."/>
            <person name="MacCabe A."/>
            <person name="Maekelae M.R."/>
            <person name="Malavazi I."/>
            <person name="Melin P."/>
            <person name="Meyer V."/>
            <person name="Mielnichuk N."/>
            <person name="Miskei M."/>
            <person name="Molnar A.P."/>
            <person name="Mule G."/>
            <person name="Ngan C.Y."/>
            <person name="Orejas M."/>
            <person name="Orosz E."/>
            <person name="Ouedraogo J.P."/>
            <person name="Overkamp K.M."/>
            <person name="Park H.-S."/>
            <person name="Perrone G."/>
            <person name="Piumi F."/>
            <person name="Punt P.J."/>
            <person name="Ram A.F."/>
            <person name="Ramon A."/>
            <person name="Rauscher S."/>
            <person name="Record E."/>
            <person name="Riano-Pachon D.M."/>
            <person name="Robert V."/>
            <person name="Roehrig J."/>
            <person name="Ruller R."/>
            <person name="Salamov A."/>
            <person name="Salih N.S."/>
            <person name="Samson R.A."/>
            <person name="Sandor E."/>
            <person name="Sanguinetti M."/>
            <person name="Schuetze T."/>
            <person name="Sepcic K."/>
            <person name="Shelest E."/>
            <person name="Sherlock G."/>
            <person name="Sophianopoulou V."/>
            <person name="Squina F.M."/>
            <person name="Sun H."/>
            <person name="Susca A."/>
            <person name="Todd R.B."/>
            <person name="Tsang A."/>
            <person name="Unkles S.E."/>
            <person name="van de Wiele N."/>
            <person name="van Rossen-Uffink D."/>
            <person name="Oliveira J.V."/>
            <person name="Vesth T.C."/>
            <person name="Visser J."/>
            <person name="Yu J.-H."/>
            <person name="Zhou M."/>
            <person name="Andersen M.R."/>
            <person name="Archer D.B."/>
            <person name="Baker S.E."/>
            <person name="Benoit I."/>
            <person name="Brakhage A.A."/>
            <person name="Braus G.H."/>
            <person name="Fischer R."/>
            <person name="Frisvad J.C."/>
            <person name="Goldman G.H."/>
            <person name="Houbraken J."/>
            <person name="Oakley B."/>
            <person name="Pocsi I."/>
            <person name="Scazzocchio C."/>
            <person name="Seiboth B."/>
            <person name="vanKuyk P.A."/>
            <person name="Wortman J."/>
            <person name="Dyer P.S."/>
            <person name="Grigoriev I.V."/>
        </authorList>
    </citation>
    <scope>NUCLEOTIDE SEQUENCE [LARGE SCALE GENOMIC DNA]</scope>
    <source>
        <strain evidence="17">DTO 134E9</strain>
    </source>
</reference>
<evidence type="ECO:0000256" key="4">
    <source>
        <dbReference type="ARBA" id="ARBA00011375"/>
    </source>
</evidence>
<evidence type="ECO:0000256" key="11">
    <source>
        <dbReference type="ARBA" id="ARBA00023242"/>
    </source>
</evidence>
<dbReference type="STRING" id="1073089.A0A1L9RJZ7"/>
<evidence type="ECO:0000256" key="5">
    <source>
        <dbReference type="ARBA" id="ARBA00022490"/>
    </source>
</evidence>
<feature type="compositionally biased region" description="Polar residues" evidence="14">
    <location>
        <begin position="673"/>
        <end position="691"/>
    </location>
</feature>
<feature type="compositionally biased region" description="Polar residues" evidence="14">
    <location>
        <begin position="1026"/>
        <end position="1037"/>
    </location>
</feature>
<gene>
    <name evidence="16" type="ORF">ASPWEDRAFT_51357</name>
</gene>
<comment type="subunit">
    <text evidence="4">Interacts with microtubules.</text>
</comment>
<dbReference type="InterPro" id="IPR021133">
    <property type="entry name" value="HEAT_type_2"/>
</dbReference>
<dbReference type="Pfam" id="PF12348">
    <property type="entry name" value="CLASP_N"/>
    <property type="match status" value="2"/>
</dbReference>
<keyword evidence="8" id="KW-0677">Repeat</keyword>
<feature type="compositionally biased region" description="Basic and acidic residues" evidence="14">
    <location>
        <begin position="1092"/>
        <end position="1111"/>
    </location>
</feature>
<accession>A0A1L9RJZ7</accession>
<dbReference type="GO" id="GO:0051301">
    <property type="term" value="P:cell division"/>
    <property type="evidence" value="ECO:0007669"/>
    <property type="project" value="UniProtKB-KW"/>
</dbReference>
<dbReference type="PANTHER" id="PTHR21567:SF9">
    <property type="entry name" value="CLIP-ASSOCIATING PROTEIN"/>
    <property type="match status" value="1"/>
</dbReference>
<dbReference type="GO" id="GO:0005881">
    <property type="term" value="C:cytoplasmic microtubule"/>
    <property type="evidence" value="ECO:0007669"/>
    <property type="project" value="TreeGrafter"/>
</dbReference>
<evidence type="ECO:0000313" key="16">
    <source>
        <dbReference type="EMBL" id="OJJ35224.1"/>
    </source>
</evidence>
<dbReference type="InterPro" id="IPR011989">
    <property type="entry name" value="ARM-like"/>
</dbReference>
<feature type="compositionally biased region" description="Low complexity" evidence="14">
    <location>
        <begin position="735"/>
        <end position="755"/>
    </location>
</feature>
<sequence>MVPNRSDSALNPAFIAILLTLIISLNPLKFFFYLAIFSCTYVLLVVNPVEVQLLISKMEAKAAELVATLKNVNLSVDNKVAHLTSVKSDIKQKNVPEGAISSVFESLRLSIASHHSSLLSAGFSTLGHFLKRLFIQDQHHYVSLQGRILYPILLERLGDHKERVRAQAAQAFTDLWPAAGPDVEHYVLETALVGKNARAKEMSMIWLSNMTKTHGLLFRTYVPSLVACLEDADPAVRDTAKMTVVELFQNAPARAKTDLKKQMAAHDVRKSIVNAILTNIGLSSDQEHASSISRPASRAEALHQRPVSVMSSRSQHHSEVPHEDSEPVKRRPISSKSDQSRMISVPHGGAEELPDASIPQNSPPVGDDVEPLIIASAREIDDIVHDMIPWFDGRETEENWIARERSVCTLRRLTHGNAPHAFPAQFLGAMKSQLDSIFKVVNSLRTTMCTNGCLLIQDLAKICGPRIDPMVEIMMQNLVKLCAGMKKISSQNGNATVDAVIGNVTFTSRILQHVTSACQDKNVQLRLSAAGWLKTIINKQAHHRSSMEHGGGLDMVEKSIKKGLSDANPGVREVMRSTFWVFFGVWTEKADDILSNLDAKSRSLLEKDPSNPNIDHSASKGPAARKGPNRSALKEAIAARKKAQLKPANPMPPRPESAQSSFSEVKTSDLPPKSSTVRTVPTGASLSSLSSAPMRPAMKPRRPELARPATADPYASRKSTATESRSKAPSRLDSSPRTTRTKSSTPSSKPPSATRPRQKTDPVHVSTTKSKPKKLDISKSRSHDPHLAISRSRSNSNESTAHQYLERARDPSTPGPMDEPESPAPIQLESPPRPMMHQPVPALHKSVLSNDAITAPHDPHPTFEEPGAPEPPHDLVTEPSNHVHHPNNASNNMPKQPEPVIIYEDPILPALAEPEHHADIAIPDEPATTAEVPAEDEEPKPEDRDIIPIDAPESAPIPDDSQHSVSGLDHVPEADPTNIDTHNELPVPEEPETPKKPSPLVAHYSTTPADSTRIHGIPSLGPSDSAIANDNENTTPYNGVAPVPPANRSVSKSNALEELPTHEPSHRDNLQPRHVEAKQQSVEVDPSYRSWRKAEPTEKRSISPRSKDPANAREMISKGINRIRTKSMDIHGYRKLQKLIEYHDGIFTEQAMYNEMLIALLDELESPSTEKKQSSARSSDVKTQVLLAVRIMFAHNRDYFTVHCPKAMTALVKARRQYESNCHIVSGLDETADEIVAICEPSDVIDALLDLMWDEDKNEGGYRAITMGVSVSSKILRRLNGSHVRLSERIVDRLGKFANQNLTDAQADVRRQVTDLCVQLHTQIACEERFWRVLGSPRENSRNLLTYYIARKS</sequence>
<dbReference type="GO" id="GO:0005634">
    <property type="term" value="C:nucleus"/>
    <property type="evidence" value="ECO:0007669"/>
    <property type="project" value="UniProtKB-SubCell"/>
</dbReference>
<feature type="compositionally biased region" description="Polar residues" evidence="14">
    <location>
        <begin position="284"/>
        <end position="294"/>
    </location>
</feature>
<keyword evidence="6" id="KW-0132">Cell division</keyword>
<evidence type="ECO:0000256" key="12">
    <source>
        <dbReference type="ARBA" id="ARBA00024889"/>
    </source>
</evidence>
<evidence type="ECO:0000256" key="1">
    <source>
        <dbReference type="ARBA" id="ARBA00004123"/>
    </source>
</evidence>
<dbReference type="GeneID" id="63753424"/>
<feature type="region of interest" description="Disordered" evidence="14">
    <location>
        <begin position="604"/>
        <end position="839"/>
    </location>
</feature>
<dbReference type="PANTHER" id="PTHR21567">
    <property type="entry name" value="CLASP"/>
    <property type="match status" value="1"/>
</dbReference>
<feature type="domain" description="TOG" evidence="15">
    <location>
        <begin position="52"/>
        <end position="286"/>
    </location>
</feature>
<evidence type="ECO:0000256" key="14">
    <source>
        <dbReference type="SAM" id="MobiDB-lite"/>
    </source>
</evidence>